<reference evidence="1 2" key="1">
    <citation type="journal article" date="2013" name="Curr. Biol.">
        <title>The Genome of the Foraminiferan Reticulomyxa filosa.</title>
        <authorList>
            <person name="Glockner G."/>
            <person name="Hulsmann N."/>
            <person name="Schleicher M."/>
            <person name="Noegel A.A."/>
            <person name="Eichinger L."/>
            <person name="Gallinger C."/>
            <person name="Pawlowski J."/>
            <person name="Sierra R."/>
            <person name="Euteneuer U."/>
            <person name="Pillet L."/>
            <person name="Moustafa A."/>
            <person name="Platzer M."/>
            <person name="Groth M."/>
            <person name="Szafranski K."/>
            <person name="Schliwa M."/>
        </authorList>
    </citation>
    <scope>NUCLEOTIDE SEQUENCE [LARGE SCALE GENOMIC DNA]</scope>
</reference>
<dbReference type="EMBL" id="ASPP01039874">
    <property type="protein sequence ID" value="ETO00847.1"/>
    <property type="molecule type" value="Genomic_DNA"/>
</dbReference>
<dbReference type="AlphaFoldDB" id="X6LI83"/>
<organism evidence="1 2">
    <name type="scientific">Reticulomyxa filosa</name>
    <dbReference type="NCBI Taxonomy" id="46433"/>
    <lineage>
        <taxon>Eukaryota</taxon>
        <taxon>Sar</taxon>
        <taxon>Rhizaria</taxon>
        <taxon>Retaria</taxon>
        <taxon>Foraminifera</taxon>
        <taxon>Monothalamids</taxon>
        <taxon>Reticulomyxidae</taxon>
        <taxon>Reticulomyxa</taxon>
    </lineage>
</organism>
<proteinExistence type="predicted"/>
<gene>
    <name evidence="1" type="ORF">RFI_36593</name>
</gene>
<sequence>MTKDTQNRLFGIGAFGSTAKVCFCFFIEKKKVVLICGCVYRKQDQEHFVKDWEKMLKGKKVGNWGKFCWKNERKKEMIK</sequence>
<name>X6LI83_RETFI</name>
<dbReference type="Proteomes" id="UP000023152">
    <property type="component" value="Unassembled WGS sequence"/>
</dbReference>
<protein>
    <submittedName>
        <fullName evidence="1">Uncharacterized protein</fullName>
    </submittedName>
</protein>
<evidence type="ECO:0000313" key="1">
    <source>
        <dbReference type="EMBL" id="ETO00847.1"/>
    </source>
</evidence>
<accession>X6LI83</accession>
<comment type="caution">
    <text evidence="1">The sequence shown here is derived from an EMBL/GenBank/DDBJ whole genome shotgun (WGS) entry which is preliminary data.</text>
</comment>
<keyword evidence="2" id="KW-1185">Reference proteome</keyword>
<evidence type="ECO:0000313" key="2">
    <source>
        <dbReference type="Proteomes" id="UP000023152"/>
    </source>
</evidence>